<reference evidence="2" key="1">
    <citation type="submission" date="2022-11" db="EMBL/GenBank/DDBJ databases">
        <authorList>
            <person name="Scott C."/>
            <person name="Bruce N."/>
        </authorList>
    </citation>
    <scope>NUCLEOTIDE SEQUENCE</scope>
</reference>
<dbReference type="EMBL" id="CALLCH030000001">
    <property type="protein sequence ID" value="CAI4211059.1"/>
    <property type="molecule type" value="Genomic_DNA"/>
</dbReference>
<dbReference type="OrthoDB" id="5424234at2759"/>
<dbReference type="Proteomes" id="UP000838763">
    <property type="component" value="Unassembled WGS sequence"/>
</dbReference>
<evidence type="ECO:0000313" key="3">
    <source>
        <dbReference type="Proteomes" id="UP000838763"/>
    </source>
</evidence>
<dbReference type="AlphaFoldDB" id="A0A9P1M792"/>
<accession>A0A9P1M792</accession>
<feature type="region of interest" description="Disordered" evidence="1">
    <location>
        <begin position="241"/>
        <end position="318"/>
    </location>
</feature>
<evidence type="ECO:0000256" key="1">
    <source>
        <dbReference type="SAM" id="MobiDB-lite"/>
    </source>
</evidence>
<organism evidence="2 3">
    <name type="scientific">Parascedosporium putredinis</name>
    <dbReference type="NCBI Taxonomy" id="1442378"/>
    <lineage>
        <taxon>Eukaryota</taxon>
        <taxon>Fungi</taxon>
        <taxon>Dikarya</taxon>
        <taxon>Ascomycota</taxon>
        <taxon>Pezizomycotina</taxon>
        <taxon>Sordariomycetes</taxon>
        <taxon>Hypocreomycetidae</taxon>
        <taxon>Microascales</taxon>
        <taxon>Microascaceae</taxon>
        <taxon>Parascedosporium</taxon>
    </lineage>
</organism>
<proteinExistence type="predicted"/>
<sequence length="394" mass="43067">MILPKEKIKEYWKVYTTTFRRLIDPTANRLEHFWWHVWGSDRRYLPGAVLAKLFEEISTGPTIAPIPGPPNRWEPPVFGDQPPPWELKRQAEKSGVAEDTNATKNTDPQGGSRPNLPEATKAATDENTISTVGSISRWRGIFGKRLNGKHGAKKVIVTGKVGQEEDIGTREAISRLARLQETASAATPDKFAIVGDVGARDTRGWGLKAPGWSAAFSTGRGVVWRFRGGQTAGTEEIYEQQGPGGLEAAQPTSPLHETTRKSALRDRIVEEPSGGPGDTAGLSKLDRTKSTEFSPIGAKTRPRIPRSQSHIEPQRFGMGMGRSLRPTLAAEPTASTTNVAALGTIIDFDKSEMPRLTDNSTSAWLFGILLAHHDMTKAFASLFVLAKTLPYLPI</sequence>
<gene>
    <name evidence="2" type="ORF">PPNO1_LOCUS855</name>
</gene>
<protein>
    <submittedName>
        <fullName evidence="2">Uncharacterized protein</fullName>
    </submittedName>
</protein>
<evidence type="ECO:0000313" key="2">
    <source>
        <dbReference type="EMBL" id="CAI4211059.1"/>
    </source>
</evidence>
<name>A0A9P1M792_9PEZI</name>
<keyword evidence="3" id="KW-1185">Reference proteome</keyword>
<feature type="region of interest" description="Disordered" evidence="1">
    <location>
        <begin position="65"/>
        <end position="126"/>
    </location>
</feature>
<feature type="compositionally biased region" description="Basic and acidic residues" evidence="1">
    <location>
        <begin position="257"/>
        <end position="270"/>
    </location>
</feature>
<feature type="compositionally biased region" description="Polar residues" evidence="1">
    <location>
        <begin position="100"/>
        <end position="109"/>
    </location>
</feature>
<feature type="compositionally biased region" description="Basic and acidic residues" evidence="1">
    <location>
        <begin position="86"/>
        <end position="96"/>
    </location>
</feature>
<comment type="caution">
    <text evidence="2">The sequence shown here is derived from an EMBL/GenBank/DDBJ whole genome shotgun (WGS) entry which is preliminary data.</text>
</comment>